<dbReference type="PANTHER" id="PTHR35889:SF3">
    <property type="entry name" value="F-BOX DOMAIN-CONTAINING PROTEIN"/>
    <property type="match status" value="1"/>
</dbReference>
<dbReference type="Proteomes" id="UP000541352">
    <property type="component" value="Unassembled WGS sequence"/>
</dbReference>
<dbReference type="GO" id="GO:0020037">
    <property type="term" value="F:heme binding"/>
    <property type="evidence" value="ECO:0007669"/>
    <property type="project" value="InterPro"/>
</dbReference>
<keyword evidence="7" id="KW-1185">Reference proteome</keyword>
<sequence>MGNKVKGIAEQLLIVANIFILFLLFFERQWVVPLWIQPIGRMHPLLLHFPIVLLLLALGMEVFRFKPENSANNFYEKFLSSFWLAGTFTAAITVVMGLFLAKEDGYAGNTLATHKWLGIGTLWTGTAIYFFRKAPWYTPTLARIGAASVAIALLVGGHYGATLTHGENFVSEPLTRNESVPLDKALVFDHVIRPILEQKCVSCHNPEKLKGELSLVNEAALLKGGKSGKLFVAGKPEISLLLQRIHLPNDDKKHMPPVGKAQLTDSEQLLLALWIKSNAVFNKKVIDLPARDSLRLVAANLFQTTETPEDKFDFGAADEETIKKLSNNDRTIAPLSLSSPALSVNLYNKAAYSPEKIQELSALKTQVVSLNLNKLPVKDGDLKAVTQFENLQKLDLNFTDITGKGLSELTGLKQLKTLNISGTKITLAELQASIGKLTSLKRMSVWNTSLTPTEVQQLQKTYKNIEFIAGFKDDGSNPIKLNTPQVKNSSMVFDQELSVKLHHPIRGVEIRYTTDGTAPDSLHSPLFTNQTVLKNSTKIRAKAFKKGWFGSDEVVFDFYKNTYQPDSISLLLPLNRVHQAAGAKSYFDGILGTFNANSPAWANNWTGVRNNDLAIYSEFKKPILLSSVGLRIMEETETGIFPPESIEVWGGTSPTQLKLIGKLKPTMPTQVRTHSLLSVTCPVKPQNITYLKIVAKPLQKIPDWHGSKGRTALLLVDELLLN</sequence>
<comment type="caution">
    <text evidence="6">The sequence shown here is derived from an EMBL/GenBank/DDBJ whole genome shotgun (WGS) entry which is preliminary data.</text>
</comment>
<protein>
    <submittedName>
        <fullName evidence="6">Putative membrane protein</fullName>
    </submittedName>
</protein>
<feature type="domain" description="Cytochrome c" evidence="5">
    <location>
        <begin position="161"/>
        <end position="279"/>
    </location>
</feature>
<organism evidence="6 7">
    <name type="scientific">Runella defluvii</name>
    <dbReference type="NCBI Taxonomy" id="370973"/>
    <lineage>
        <taxon>Bacteria</taxon>
        <taxon>Pseudomonadati</taxon>
        <taxon>Bacteroidota</taxon>
        <taxon>Cytophagia</taxon>
        <taxon>Cytophagales</taxon>
        <taxon>Spirosomataceae</taxon>
        <taxon>Runella</taxon>
    </lineage>
</organism>
<dbReference type="Gene3D" id="3.80.10.10">
    <property type="entry name" value="Ribonuclease Inhibitor"/>
    <property type="match status" value="1"/>
</dbReference>
<evidence type="ECO:0000256" key="2">
    <source>
        <dbReference type="ARBA" id="ARBA00023004"/>
    </source>
</evidence>
<dbReference type="PROSITE" id="PS51007">
    <property type="entry name" value="CYTC"/>
    <property type="match status" value="1"/>
</dbReference>
<feature type="transmembrane region" description="Helical" evidence="4">
    <location>
        <begin position="7"/>
        <end position="26"/>
    </location>
</feature>
<dbReference type="Pfam" id="PF13290">
    <property type="entry name" value="CHB_HEX_C_1"/>
    <property type="match status" value="1"/>
</dbReference>
<keyword evidence="4" id="KW-0472">Membrane</keyword>
<dbReference type="GO" id="GO:0046872">
    <property type="term" value="F:metal ion binding"/>
    <property type="evidence" value="ECO:0007669"/>
    <property type="project" value="UniProtKB-KW"/>
</dbReference>
<evidence type="ECO:0000256" key="1">
    <source>
        <dbReference type="ARBA" id="ARBA00022723"/>
    </source>
</evidence>
<dbReference type="RefSeq" id="WP_183976649.1">
    <property type="nucleotide sequence ID" value="NZ_JACIBY010000008.1"/>
</dbReference>
<dbReference type="InterPro" id="IPR032675">
    <property type="entry name" value="LRR_dom_sf"/>
</dbReference>
<accession>A0A7W5ZQT1</accession>
<evidence type="ECO:0000256" key="4">
    <source>
        <dbReference type="SAM" id="Phobius"/>
    </source>
</evidence>
<proteinExistence type="predicted"/>
<keyword evidence="2 3" id="KW-0408">Iron</keyword>
<keyword evidence="4" id="KW-1133">Transmembrane helix</keyword>
<evidence type="ECO:0000313" key="6">
    <source>
        <dbReference type="EMBL" id="MBB3839959.1"/>
    </source>
</evidence>
<feature type="transmembrane region" description="Helical" evidence="4">
    <location>
        <begin position="143"/>
        <end position="161"/>
    </location>
</feature>
<evidence type="ECO:0000259" key="5">
    <source>
        <dbReference type="PROSITE" id="PS51007"/>
    </source>
</evidence>
<keyword evidence="1 3" id="KW-0479">Metal-binding</keyword>
<name>A0A7W5ZQT1_9BACT</name>
<dbReference type="EMBL" id="JACIBY010000008">
    <property type="protein sequence ID" value="MBB3839959.1"/>
    <property type="molecule type" value="Genomic_DNA"/>
</dbReference>
<evidence type="ECO:0000256" key="3">
    <source>
        <dbReference type="PROSITE-ProRule" id="PRU00433"/>
    </source>
</evidence>
<dbReference type="PANTHER" id="PTHR35889">
    <property type="entry name" value="CYCLOINULO-OLIGOSACCHARIDE FRUCTANOTRANSFERASE-RELATED"/>
    <property type="match status" value="1"/>
</dbReference>
<gene>
    <name evidence="6" type="ORF">FHS57_003970</name>
</gene>
<dbReference type="GO" id="GO:0009055">
    <property type="term" value="F:electron transfer activity"/>
    <property type="evidence" value="ECO:0007669"/>
    <property type="project" value="InterPro"/>
</dbReference>
<evidence type="ECO:0000313" key="7">
    <source>
        <dbReference type="Proteomes" id="UP000541352"/>
    </source>
</evidence>
<keyword evidence="3" id="KW-0349">Heme</keyword>
<keyword evidence="4" id="KW-0812">Transmembrane</keyword>
<feature type="transmembrane region" description="Helical" evidence="4">
    <location>
        <begin position="113"/>
        <end position="131"/>
    </location>
</feature>
<dbReference type="InterPro" id="IPR011429">
    <property type="entry name" value="Cyt_c_Planctomycete-type"/>
</dbReference>
<reference evidence="6 7" key="1">
    <citation type="submission" date="2020-08" db="EMBL/GenBank/DDBJ databases">
        <title>Genomic Encyclopedia of Type Strains, Phase IV (KMG-IV): sequencing the most valuable type-strain genomes for metagenomic binning, comparative biology and taxonomic classification.</title>
        <authorList>
            <person name="Goeker M."/>
        </authorList>
    </citation>
    <scope>NUCLEOTIDE SEQUENCE [LARGE SCALE GENOMIC DNA]</scope>
    <source>
        <strain evidence="6 7">DSM 17976</strain>
    </source>
</reference>
<feature type="transmembrane region" description="Helical" evidence="4">
    <location>
        <begin position="46"/>
        <end position="66"/>
    </location>
</feature>
<dbReference type="SUPFAM" id="SSF52047">
    <property type="entry name" value="RNI-like"/>
    <property type="match status" value="1"/>
</dbReference>
<dbReference type="InterPro" id="IPR059177">
    <property type="entry name" value="GH29D-like_dom"/>
</dbReference>
<dbReference type="AlphaFoldDB" id="A0A7W5ZQT1"/>
<dbReference type="InterPro" id="IPR009056">
    <property type="entry name" value="Cyt_c-like_dom"/>
</dbReference>
<feature type="transmembrane region" description="Helical" evidence="4">
    <location>
        <begin position="78"/>
        <end position="101"/>
    </location>
</feature>
<dbReference type="Pfam" id="PF07635">
    <property type="entry name" value="PSCyt1"/>
    <property type="match status" value="1"/>
</dbReference>